<keyword evidence="3" id="KW-1185">Reference proteome</keyword>
<keyword evidence="1" id="KW-0472">Membrane</keyword>
<feature type="transmembrane region" description="Helical" evidence="1">
    <location>
        <begin position="195"/>
        <end position="216"/>
    </location>
</feature>
<evidence type="ECO:0000313" key="2">
    <source>
        <dbReference type="EMBL" id="MFC7297992.1"/>
    </source>
</evidence>
<feature type="transmembrane region" description="Helical" evidence="1">
    <location>
        <begin position="236"/>
        <end position="260"/>
    </location>
</feature>
<feature type="transmembrane region" description="Helical" evidence="1">
    <location>
        <begin position="29"/>
        <end position="53"/>
    </location>
</feature>
<dbReference type="EMBL" id="JBHTCC010000001">
    <property type="protein sequence ID" value="MFC7297992.1"/>
    <property type="molecule type" value="Genomic_DNA"/>
</dbReference>
<proteinExistence type="predicted"/>
<dbReference type="PANTHER" id="PTHR34219:SF1">
    <property type="entry name" value="PEPSY DOMAIN-CONTAINING PROTEIN"/>
    <property type="match status" value="1"/>
</dbReference>
<keyword evidence="1" id="KW-0812">Transmembrane</keyword>
<dbReference type="Proteomes" id="UP001596379">
    <property type="component" value="Unassembled WGS sequence"/>
</dbReference>
<keyword evidence="1" id="KW-1133">Transmembrane helix</keyword>
<protein>
    <submittedName>
        <fullName evidence="2">PepSY-associated TM helix domain-containing protein</fullName>
    </submittedName>
</protein>
<sequence>MQHATHYVTSKESRGSSILARRKSLFWRIHFWAALIASPFALIATLTGILYIFSPQIEEALYADIDHVTATGNMRSLDEIVQAASDAAPHGAILRSVIPALSATDSVRVLFMVPDAAGTMNSTAGEHAAHSHGAVAKSVDAVATPSRSVRSKPPTIAYVNPYDAKVLAMMPSEDRFGSWSKRLHSSLLQGENWRWMVELAASWLMVMLLTGVYLWWPRNGEKTLPQRGTSGRKWWAQWHSFVGVVLSIMSLVILTTGLTWSKYAGDQVRLARDSVGQAPPQAPPNLKSMPIEGKSPMTWQAAADAARRQAPEVSLQLTAPRGATGTWRVNNYDRSQPEKRVDMVLDAYSGNALFYAGWKEQTVFSKATGIGIPFHRGDFGLWNQLVLLVFGLGVAFSLISGWVMFFKRRKAGSFGLPKLLPGAWKSTPIAAGMSAVFLCSVMPLLAISAACLAVLEIFLHFRTIKANAG</sequence>
<evidence type="ECO:0000256" key="1">
    <source>
        <dbReference type="SAM" id="Phobius"/>
    </source>
</evidence>
<feature type="transmembrane region" description="Helical" evidence="1">
    <location>
        <begin position="426"/>
        <end position="455"/>
    </location>
</feature>
<gene>
    <name evidence="2" type="ORF">ACFQO0_06055</name>
</gene>
<dbReference type="Pfam" id="PF03929">
    <property type="entry name" value="PepSY_TM"/>
    <property type="match status" value="1"/>
</dbReference>
<dbReference type="RefSeq" id="WP_382233114.1">
    <property type="nucleotide sequence ID" value="NZ_JBHTCC010000001.1"/>
</dbReference>
<comment type="caution">
    <text evidence="2">The sequence shown here is derived from an EMBL/GenBank/DDBJ whole genome shotgun (WGS) entry which is preliminary data.</text>
</comment>
<name>A0ABW2J4F0_9BURK</name>
<organism evidence="2 3">
    <name type="scientific">Herminiimonas aquatilis</name>
    <dbReference type="NCBI Taxonomy" id="345342"/>
    <lineage>
        <taxon>Bacteria</taxon>
        <taxon>Pseudomonadati</taxon>
        <taxon>Pseudomonadota</taxon>
        <taxon>Betaproteobacteria</taxon>
        <taxon>Burkholderiales</taxon>
        <taxon>Oxalobacteraceae</taxon>
        <taxon>Herminiimonas</taxon>
    </lineage>
</organism>
<evidence type="ECO:0000313" key="3">
    <source>
        <dbReference type="Proteomes" id="UP001596379"/>
    </source>
</evidence>
<dbReference type="InterPro" id="IPR005625">
    <property type="entry name" value="PepSY-ass_TM"/>
</dbReference>
<reference evidence="3" key="1">
    <citation type="journal article" date="2019" name="Int. J. Syst. Evol. Microbiol.">
        <title>The Global Catalogue of Microorganisms (GCM) 10K type strain sequencing project: providing services to taxonomists for standard genome sequencing and annotation.</title>
        <authorList>
            <consortium name="The Broad Institute Genomics Platform"/>
            <consortium name="The Broad Institute Genome Sequencing Center for Infectious Disease"/>
            <person name="Wu L."/>
            <person name="Ma J."/>
        </authorList>
    </citation>
    <scope>NUCLEOTIDE SEQUENCE [LARGE SCALE GENOMIC DNA]</scope>
    <source>
        <strain evidence="3">CCUG 36956</strain>
    </source>
</reference>
<feature type="transmembrane region" description="Helical" evidence="1">
    <location>
        <begin position="385"/>
        <end position="406"/>
    </location>
</feature>
<dbReference type="PANTHER" id="PTHR34219">
    <property type="entry name" value="IRON-REGULATED INNER MEMBRANE PROTEIN-RELATED"/>
    <property type="match status" value="1"/>
</dbReference>
<accession>A0ABW2J4F0</accession>